<feature type="region of interest" description="Disordered" evidence="1">
    <location>
        <begin position="95"/>
        <end position="145"/>
    </location>
</feature>
<evidence type="ECO:0000313" key="3">
    <source>
        <dbReference type="Proteomes" id="UP001179952"/>
    </source>
</evidence>
<dbReference type="Proteomes" id="UP001179952">
    <property type="component" value="Unassembled WGS sequence"/>
</dbReference>
<comment type="caution">
    <text evidence="2">The sequence shown here is derived from an EMBL/GenBank/DDBJ whole genome shotgun (WGS) entry which is preliminary data.</text>
</comment>
<feature type="region of interest" description="Disordered" evidence="1">
    <location>
        <begin position="1"/>
        <end position="29"/>
    </location>
</feature>
<protein>
    <submittedName>
        <fullName evidence="2">Uncharacterized protein</fullName>
    </submittedName>
</protein>
<dbReference type="AlphaFoldDB" id="A0AAV9BJ58"/>
<feature type="compositionally biased region" description="Low complexity" evidence="1">
    <location>
        <begin position="95"/>
        <end position="116"/>
    </location>
</feature>
<reference evidence="2" key="1">
    <citation type="journal article" date="2023" name="Nat. Commun.">
        <title>Diploid and tetraploid genomes of Acorus and the evolution of monocots.</title>
        <authorList>
            <person name="Ma L."/>
            <person name="Liu K.W."/>
            <person name="Li Z."/>
            <person name="Hsiao Y.Y."/>
            <person name="Qi Y."/>
            <person name="Fu T."/>
            <person name="Tang G.D."/>
            <person name="Zhang D."/>
            <person name="Sun W.H."/>
            <person name="Liu D.K."/>
            <person name="Li Y."/>
            <person name="Chen G.Z."/>
            <person name="Liu X.D."/>
            <person name="Liao X.Y."/>
            <person name="Jiang Y.T."/>
            <person name="Yu X."/>
            <person name="Hao Y."/>
            <person name="Huang J."/>
            <person name="Zhao X.W."/>
            <person name="Ke S."/>
            <person name="Chen Y.Y."/>
            <person name="Wu W.L."/>
            <person name="Hsu J.L."/>
            <person name="Lin Y.F."/>
            <person name="Huang M.D."/>
            <person name="Li C.Y."/>
            <person name="Huang L."/>
            <person name="Wang Z.W."/>
            <person name="Zhao X."/>
            <person name="Zhong W.Y."/>
            <person name="Peng D.H."/>
            <person name="Ahmad S."/>
            <person name="Lan S."/>
            <person name="Zhang J.S."/>
            <person name="Tsai W.C."/>
            <person name="Van de Peer Y."/>
            <person name="Liu Z.J."/>
        </authorList>
    </citation>
    <scope>NUCLEOTIDE SEQUENCE</scope>
    <source>
        <strain evidence="2">SCP</strain>
    </source>
</reference>
<dbReference type="EMBL" id="JAUJYN010000003">
    <property type="protein sequence ID" value="KAK1276838.1"/>
    <property type="molecule type" value="Genomic_DNA"/>
</dbReference>
<proteinExistence type="predicted"/>
<name>A0AAV9BJ58_ACOGR</name>
<evidence type="ECO:0000313" key="2">
    <source>
        <dbReference type="EMBL" id="KAK1276838.1"/>
    </source>
</evidence>
<evidence type="ECO:0000256" key="1">
    <source>
        <dbReference type="SAM" id="MobiDB-lite"/>
    </source>
</evidence>
<organism evidence="2 3">
    <name type="scientific">Acorus gramineus</name>
    <name type="common">Dwarf sweet flag</name>
    <dbReference type="NCBI Taxonomy" id="55184"/>
    <lineage>
        <taxon>Eukaryota</taxon>
        <taxon>Viridiplantae</taxon>
        <taxon>Streptophyta</taxon>
        <taxon>Embryophyta</taxon>
        <taxon>Tracheophyta</taxon>
        <taxon>Spermatophyta</taxon>
        <taxon>Magnoliopsida</taxon>
        <taxon>Liliopsida</taxon>
        <taxon>Acoraceae</taxon>
        <taxon>Acorus</taxon>
    </lineage>
</organism>
<sequence>MAEGSGASPSSLPNSSSGEGSSQSQVSSADLQSLPIMYPSFLPGFLPPQNEEHDRGAGLYAVAVPPLGSVPGLYSNTLIPLTYNIPTVLKAGSFRSSGSGARTRSKTSATAAKTKGNVGAVNENPHPENGIQPAEHRHPEEPGPMEENRVQWWGLAKEIQMLVIGFITSLLPGFQHHHHHDD</sequence>
<keyword evidence="3" id="KW-1185">Reference proteome</keyword>
<gene>
    <name evidence="2" type="ORF">QJS04_geneDACA004100</name>
</gene>
<feature type="compositionally biased region" description="Basic and acidic residues" evidence="1">
    <location>
        <begin position="134"/>
        <end position="145"/>
    </location>
</feature>
<dbReference type="PANTHER" id="PTHR36787">
    <property type="entry name" value="TRANSMEMBRANE PROTEIN"/>
    <property type="match status" value="1"/>
</dbReference>
<accession>A0AAV9BJ58</accession>
<reference evidence="2" key="2">
    <citation type="submission" date="2023-06" db="EMBL/GenBank/DDBJ databases">
        <authorList>
            <person name="Ma L."/>
            <person name="Liu K.-W."/>
            <person name="Li Z."/>
            <person name="Hsiao Y.-Y."/>
            <person name="Qi Y."/>
            <person name="Fu T."/>
            <person name="Tang G."/>
            <person name="Zhang D."/>
            <person name="Sun W.-H."/>
            <person name="Liu D.-K."/>
            <person name="Li Y."/>
            <person name="Chen G.-Z."/>
            <person name="Liu X.-D."/>
            <person name="Liao X.-Y."/>
            <person name="Jiang Y.-T."/>
            <person name="Yu X."/>
            <person name="Hao Y."/>
            <person name="Huang J."/>
            <person name="Zhao X.-W."/>
            <person name="Ke S."/>
            <person name="Chen Y.-Y."/>
            <person name="Wu W.-L."/>
            <person name="Hsu J.-L."/>
            <person name="Lin Y.-F."/>
            <person name="Huang M.-D."/>
            <person name="Li C.-Y."/>
            <person name="Huang L."/>
            <person name="Wang Z.-W."/>
            <person name="Zhao X."/>
            <person name="Zhong W.-Y."/>
            <person name="Peng D.-H."/>
            <person name="Ahmad S."/>
            <person name="Lan S."/>
            <person name="Zhang J.-S."/>
            <person name="Tsai W.-C."/>
            <person name="Van De Peer Y."/>
            <person name="Liu Z.-J."/>
        </authorList>
    </citation>
    <scope>NUCLEOTIDE SEQUENCE</scope>
    <source>
        <strain evidence="2">SCP</strain>
        <tissue evidence="2">Leaves</tissue>
    </source>
</reference>